<evidence type="ECO:0000313" key="1">
    <source>
        <dbReference type="EMBL" id="UGS34052.1"/>
    </source>
</evidence>
<dbReference type="RefSeq" id="WP_259313742.1">
    <property type="nucleotide sequence ID" value="NZ_CP087164.1"/>
</dbReference>
<dbReference type="Proteomes" id="UP001162834">
    <property type="component" value="Chromosome"/>
</dbReference>
<dbReference type="KEGG" id="sbae:DSM104329_00423"/>
<organism evidence="1 2">
    <name type="scientific">Capillimicrobium parvum</name>
    <dbReference type="NCBI Taxonomy" id="2884022"/>
    <lineage>
        <taxon>Bacteria</taxon>
        <taxon>Bacillati</taxon>
        <taxon>Actinomycetota</taxon>
        <taxon>Thermoleophilia</taxon>
        <taxon>Solirubrobacterales</taxon>
        <taxon>Capillimicrobiaceae</taxon>
        <taxon>Capillimicrobium</taxon>
    </lineage>
</organism>
<gene>
    <name evidence="1" type="ORF">DSM104329_00423</name>
</gene>
<dbReference type="EMBL" id="CP087164">
    <property type="protein sequence ID" value="UGS34052.1"/>
    <property type="molecule type" value="Genomic_DNA"/>
</dbReference>
<sequence length="162" mass="17202">MRRGILAALPAALAVGTGLLVVSVASGGGDAGPLRWSGPVVSFTHPTLPTDHIVSGRLRDTSMRPMRVVARRDIRVVDVHGRDLPASAVFTQTFGHGLFDPTRLPEARLPERELMRIGDVGRFQPGDELPVTVSWRDEHGSAPAARIAYPGGSLAIPEESAG</sequence>
<protein>
    <submittedName>
        <fullName evidence="1">Uncharacterized protein</fullName>
    </submittedName>
</protein>
<accession>A0A9E6XSZ6</accession>
<keyword evidence="2" id="KW-1185">Reference proteome</keyword>
<name>A0A9E6XSZ6_9ACTN</name>
<proteinExistence type="predicted"/>
<reference evidence="1" key="1">
    <citation type="journal article" date="2022" name="Int. J. Syst. Evol. Microbiol.">
        <title>Pseudomonas aegrilactucae sp. nov. and Pseudomonas morbosilactucae sp. nov., pathogens causing bacterial rot of lettuce in Japan.</title>
        <authorList>
            <person name="Sawada H."/>
            <person name="Fujikawa T."/>
            <person name="Satou M."/>
        </authorList>
    </citation>
    <scope>NUCLEOTIDE SEQUENCE</scope>
    <source>
        <strain evidence="1">0166_1</strain>
    </source>
</reference>
<evidence type="ECO:0000313" key="2">
    <source>
        <dbReference type="Proteomes" id="UP001162834"/>
    </source>
</evidence>
<dbReference type="AlphaFoldDB" id="A0A9E6XSZ6"/>